<organism evidence="1 2">
    <name type="scientific">Murinocardiopsis flavida</name>
    <dbReference type="NCBI Taxonomy" id="645275"/>
    <lineage>
        <taxon>Bacteria</taxon>
        <taxon>Bacillati</taxon>
        <taxon>Actinomycetota</taxon>
        <taxon>Actinomycetes</taxon>
        <taxon>Streptosporangiales</taxon>
        <taxon>Nocardiopsidaceae</taxon>
        <taxon>Murinocardiopsis</taxon>
    </lineage>
</organism>
<keyword evidence="2" id="KW-1185">Reference proteome</keyword>
<dbReference type="EMBL" id="PYGA01000003">
    <property type="protein sequence ID" value="PSK99461.1"/>
    <property type="molecule type" value="Genomic_DNA"/>
</dbReference>
<dbReference type="AlphaFoldDB" id="A0A2P8DQH5"/>
<reference evidence="1 2" key="1">
    <citation type="submission" date="2018-03" db="EMBL/GenBank/DDBJ databases">
        <title>Genomic Encyclopedia of Archaeal and Bacterial Type Strains, Phase II (KMG-II): from individual species to whole genera.</title>
        <authorList>
            <person name="Goeker M."/>
        </authorList>
    </citation>
    <scope>NUCLEOTIDE SEQUENCE [LARGE SCALE GENOMIC DNA]</scope>
    <source>
        <strain evidence="1 2">DSM 45312</strain>
    </source>
</reference>
<dbReference type="Proteomes" id="UP000240542">
    <property type="component" value="Unassembled WGS sequence"/>
</dbReference>
<protein>
    <recommendedName>
        <fullName evidence="3">DUF1611 domain-containing protein</fullName>
    </recommendedName>
</protein>
<name>A0A2P8DQH5_9ACTN</name>
<evidence type="ECO:0000313" key="2">
    <source>
        <dbReference type="Proteomes" id="UP000240542"/>
    </source>
</evidence>
<proteinExistence type="predicted"/>
<dbReference type="InterPro" id="IPR027417">
    <property type="entry name" value="P-loop_NTPase"/>
</dbReference>
<evidence type="ECO:0000313" key="1">
    <source>
        <dbReference type="EMBL" id="PSK99461.1"/>
    </source>
</evidence>
<evidence type="ECO:0008006" key="3">
    <source>
        <dbReference type="Google" id="ProtNLM"/>
    </source>
</evidence>
<comment type="caution">
    <text evidence="1">The sequence shown here is derived from an EMBL/GenBank/DDBJ whole genome shotgun (WGS) entry which is preliminary data.</text>
</comment>
<gene>
    <name evidence="1" type="ORF">CLV63_103186</name>
</gene>
<dbReference type="SUPFAM" id="SSF52540">
    <property type="entry name" value="P-loop containing nucleoside triphosphate hydrolases"/>
    <property type="match status" value="1"/>
</dbReference>
<accession>A0A2P8DQH5</accession>
<sequence length="384" mass="39426">MTAPTVCQPTALTEFQRAALKVSYTVRALDVDRPTHLLSGPDIRPNPGDVVAAEVTEVGRHTRVELANGRRAHLFPGDVLLLAYAARYAPDQFEAELPLDLGPCHLVAAGGIAAEVRTAHDAMAAPTRITPIGIAATAAGTRVTMEGLAAPTPARPMRGVPTIAVVGTAMNAGKTSTGAALVRGLTAAGYRVGAAKITGTGAGGDRWLFADSGAAGVLDFTDAGMATTYRMPLDRIMEGARDLRDRLVLDGADAVVLEIADGVMQPETARLLARDDFQAMVGSCVFAAGDAPGALYGVDRLRAIGLPVVAVSGRLTASPLAIREVAGVLDVGVHGLTGLADPEVAVRLLRPAVEPAGYFHDAGDALRLAGEPVAAAQGASERSA</sequence>
<dbReference type="RefSeq" id="WP_245928599.1">
    <property type="nucleotide sequence ID" value="NZ_PYGA01000003.1"/>
</dbReference>
<dbReference type="Gene3D" id="3.40.50.300">
    <property type="entry name" value="P-loop containing nucleotide triphosphate hydrolases"/>
    <property type="match status" value="1"/>
</dbReference>